<dbReference type="EMBL" id="RYZS01000002">
    <property type="protein sequence ID" value="RVU93134.1"/>
    <property type="molecule type" value="Genomic_DNA"/>
</dbReference>
<gene>
    <name evidence="2" type="ORF">EK398_22100</name>
</gene>
<evidence type="ECO:0000313" key="2">
    <source>
        <dbReference type="EMBL" id="RVU93134.1"/>
    </source>
</evidence>
<dbReference type="Gene3D" id="1.20.1440.50">
    <property type="entry name" value="Ta0600-like"/>
    <property type="match status" value="1"/>
</dbReference>
<keyword evidence="1" id="KW-0079">Bacteriocin immunity</keyword>
<sequence length="106" mass="12130">MGISVSTKKIVYQLYNHLIARADKNKGLRDITDVLLQVYTEIDSSKYPELLENRLVNYILIVAVDNHVLFDTYEKKCILELENIAKNLGATINYQAGCVSKAQFYE</sequence>
<proteinExistence type="predicted"/>
<evidence type="ECO:0000256" key="1">
    <source>
        <dbReference type="ARBA" id="ARBA00023025"/>
    </source>
</evidence>
<evidence type="ECO:0000313" key="3">
    <source>
        <dbReference type="Proteomes" id="UP000288388"/>
    </source>
</evidence>
<dbReference type="AlphaFoldDB" id="A0A2N8PSE4"/>
<dbReference type="SUPFAM" id="SSF109797">
    <property type="entry name" value="Bacteriocin immunity protein-like"/>
    <property type="match status" value="1"/>
</dbReference>
<protein>
    <submittedName>
        <fullName evidence="2">Bacteriocin immunity protein</fullName>
    </submittedName>
</protein>
<dbReference type="RefSeq" id="WP_102872937.1">
    <property type="nucleotide sequence ID" value="NZ_JBPFMR010000119.1"/>
</dbReference>
<dbReference type="InterPro" id="IPR015046">
    <property type="entry name" value="LciA_Immunity-like"/>
</dbReference>
<dbReference type="Pfam" id="PF08951">
    <property type="entry name" value="EntA_Immun"/>
    <property type="match status" value="1"/>
</dbReference>
<dbReference type="GO" id="GO:0030153">
    <property type="term" value="P:bacteriocin immunity"/>
    <property type="evidence" value="ECO:0007669"/>
    <property type="project" value="UniProtKB-KW"/>
</dbReference>
<name>A0A2N8PSE4_ENTAV</name>
<dbReference type="Proteomes" id="UP000288388">
    <property type="component" value="Unassembled WGS sequence"/>
</dbReference>
<dbReference type="InterPro" id="IPR023130">
    <property type="entry name" value="Ta0600-like_sf"/>
</dbReference>
<reference evidence="2 3" key="1">
    <citation type="submission" date="2018-12" db="EMBL/GenBank/DDBJ databases">
        <title>A novel vanA-carrying plasmid in a clinical isolate of Enterococcus avium.</title>
        <authorList>
            <person name="Bernasconi O.J."/>
            <person name="Luzzaro F."/>
            <person name="Endimiani A."/>
        </authorList>
    </citation>
    <scope>NUCLEOTIDE SEQUENCE [LARGE SCALE GENOMIC DNA]</scope>
    <source>
        <strain evidence="2 3">LC0559/18</strain>
    </source>
</reference>
<accession>A0A2N8PSE4</accession>
<organism evidence="2 3">
    <name type="scientific">Enterococcus avium</name>
    <name type="common">Streptococcus avium</name>
    <dbReference type="NCBI Taxonomy" id="33945"/>
    <lineage>
        <taxon>Bacteria</taxon>
        <taxon>Bacillati</taxon>
        <taxon>Bacillota</taxon>
        <taxon>Bacilli</taxon>
        <taxon>Lactobacillales</taxon>
        <taxon>Enterococcaceae</taxon>
        <taxon>Enterococcus</taxon>
    </lineage>
</organism>
<comment type="caution">
    <text evidence="2">The sequence shown here is derived from an EMBL/GenBank/DDBJ whole genome shotgun (WGS) entry which is preliminary data.</text>
</comment>